<feature type="transmembrane region" description="Helical" evidence="6">
    <location>
        <begin position="7"/>
        <end position="27"/>
    </location>
</feature>
<dbReference type="EMBL" id="QHGU01000041">
    <property type="protein sequence ID" value="PZM55489.1"/>
    <property type="molecule type" value="Genomic_DNA"/>
</dbReference>
<dbReference type="CDD" id="cd15904">
    <property type="entry name" value="TSPO_MBR"/>
    <property type="match status" value="1"/>
</dbReference>
<dbReference type="InterPro" id="IPR038330">
    <property type="entry name" value="TspO/MBR-related_sf"/>
</dbReference>
<dbReference type="RefSeq" id="WP_002292857.1">
    <property type="nucleotide sequence ID" value="NZ_AP022341.1"/>
</dbReference>
<evidence type="ECO:0000256" key="4">
    <source>
        <dbReference type="ARBA" id="ARBA00022989"/>
    </source>
</evidence>
<dbReference type="AlphaFoldDB" id="A0A132P3A2"/>
<evidence type="ECO:0000256" key="3">
    <source>
        <dbReference type="ARBA" id="ARBA00022692"/>
    </source>
</evidence>
<protein>
    <submittedName>
        <fullName evidence="7 8">Sensory protein</fullName>
    </submittedName>
</protein>
<evidence type="ECO:0000313" key="15">
    <source>
        <dbReference type="Proteomes" id="UP000253144"/>
    </source>
</evidence>
<dbReference type="Proteomes" id="UP000249070">
    <property type="component" value="Unassembled WGS sequence"/>
</dbReference>
<dbReference type="EMBL" id="JAIFOC010000003">
    <property type="protein sequence ID" value="MBX4221367.1"/>
    <property type="molecule type" value="Genomic_DNA"/>
</dbReference>
<dbReference type="Proteomes" id="UP000194737">
    <property type="component" value="Unassembled WGS sequence"/>
</dbReference>
<comment type="similarity">
    <text evidence="2">Belongs to the TspO/BZRP family.</text>
</comment>
<dbReference type="Gene3D" id="1.20.1260.100">
    <property type="entry name" value="TspO/MBR protein"/>
    <property type="match status" value="1"/>
</dbReference>
<feature type="transmembrane region" description="Helical" evidence="6">
    <location>
        <begin position="104"/>
        <end position="126"/>
    </location>
</feature>
<reference evidence="8" key="5">
    <citation type="journal article" date="2022" name="J. Anim. Sci.">
        <title>Whole genome sequence analyses-based assessment of virulence potential and antimicrobial susceptibilities and resistance of Enterococcus faecium strains isolated from commercial swine and cattle probiotic products.</title>
        <authorList>
            <person name="Shridhar P.B."/>
            <person name="Amachawadi R.G."/>
            <person name="Tokach M."/>
            <person name="Patel I."/>
            <person name="Gangiredla J."/>
            <person name="Mammel M."/>
            <person name="Nagaraja T.G."/>
        </authorList>
    </citation>
    <scope>NUCLEOTIDE SEQUENCE</scope>
    <source>
        <strain evidence="8">EF215</strain>
    </source>
</reference>
<reference evidence="10 14" key="4">
    <citation type="submission" date="2018-05" db="EMBL/GenBank/DDBJ databases">
        <title>Vancomycin-resistant Enterococcus faecium strain from Chelyabinsk, Russia.</title>
        <authorList>
            <person name="Gostev V."/>
            <person name="Goncharov A."/>
            <person name="Kolodzhieva V."/>
            <person name="Suvorov A."/>
            <person name="Sidorenko S."/>
            <person name="Zueva L."/>
        </authorList>
    </citation>
    <scope>NUCLEOTIDE SEQUENCE [LARGE SCALE GENOMIC DNA]</scope>
    <source>
        <strain evidence="10 14">20</strain>
    </source>
</reference>
<dbReference type="InterPro" id="IPR004307">
    <property type="entry name" value="TspO_MBR"/>
</dbReference>
<evidence type="ECO:0000256" key="5">
    <source>
        <dbReference type="ARBA" id="ARBA00023136"/>
    </source>
</evidence>
<name>A0A132P3A2_ENTFC</name>
<dbReference type="Proteomes" id="UP001139644">
    <property type="component" value="Unassembled WGS sequence"/>
</dbReference>
<sequence length="156" mass="18498">MKMIKDIRFWVCVIGIVILGFLSGLLSGNPGEYYYSLQLPPFAPPSWIFGPMWTLLYILMGISLYLLLNHNNKKQRNNLVGLFVIQFIFNFIWSALFFNLRNIFIAAIDITLLVIFLSVLMYQLWLHHRLAMWLMIPYYLWVLFATLLNYSIYFLN</sequence>
<evidence type="ECO:0000313" key="7">
    <source>
        <dbReference type="EMBL" id="KWX16777.1"/>
    </source>
</evidence>
<dbReference type="EMBL" id="NGLB01000001">
    <property type="protein sequence ID" value="OTO00322.1"/>
    <property type="molecule type" value="Genomic_DNA"/>
</dbReference>
<evidence type="ECO:0000313" key="11">
    <source>
        <dbReference type="EMBL" id="RBS29286.1"/>
    </source>
</evidence>
<comment type="caution">
    <text evidence="7">The sequence shown here is derived from an EMBL/GenBank/DDBJ whole genome shotgun (WGS) entry which is preliminary data.</text>
</comment>
<dbReference type="PATRIC" id="fig|1352.655.peg.170"/>
<dbReference type="STRING" id="1352.AL014_03830"/>
<dbReference type="Proteomes" id="UP000253144">
    <property type="component" value="Unassembled WGS sequence"/>
</dbReference>
<feature type="transmembrane region" description="Helical" evidence="6">
    <location>
        <begin position="79"/>
        <end position="98"/>
    </location>
</feature>
<evidence type="ECO:0000256" key="1">
    <source>
        <dbReference type="ARBA" id="ARBA00004141"/>
    </source>
</evidence>
<reference evidence="7 12" key="2">
    <citation type="submission" date="2016-01" db="EMBL/GenBank/DDBJ databases">
        <title>Molecular Mechanisms for transfer of large genomic segments between Enterococcus faecium strains.</title>
        <authorList>
            <person name="Garcia-Solache M.A."/>
            <person name="Lebreton F."/>
            <person name="Mclaughlin R.E."/>
            <person name="Whiteaker J.D."/>
            <person name="Gilmore M.S."/>
            <person name="Rice L.B."/>
        </authorList>
    </citation>
    <scope>NUCLEOTIDE SEQUENCE [LARGE SCALE GENOMIC DNA]</scope>
    <source>
        <strain evidence="7 12">D344RRF x C68</strain>
    </source>
</reference>
<evidence type="ECO:0000313" key="13">
    <source>
        <dbReference type="Proteomes" id="UP000194737"/>
    </source>
</evidence>
<dbReference type="GO" id="GO:0016020">
    <property type="term" value="C:membrane"/>
    <property type="evidence" value="ECO:0007669"/>
    <property type="project" value="UniProtKB-SubCell"/>
</dbReference>
<evidence type="ECO:0000313" key="9">
    <source>
        <dbReference type="EMBL" id="OTO00322.1"/>
    </source>
</evidence>
<organism evidence="7 12">
    <name type="scientific">Enterococcus faecium</name>
    <name type="common">Streptococcus faecium</name>
    <dbReference type="NCBI Taxonomy" id="1352"/>
    <lineage>
        <taxon>Bacteria</taxon>
        <taxon>Bacillati</taxon>
        <taxon>Bacillota</taxon>
        <taxon>Bacilli</taxon>
        <taxon>Lactobacillales</taxon>
        <taxon>Enterococcaceae</taxon>
        <taxon>Enterococcus</taxon>
    </lineage>
</organism>
<evidence type="ECO:0000313" key="10">
    <source>
        <dbReference type="EMBL" id="PZM55489.1"/>
    </source>
</evidence>
<feature type="transmembrane region" description="Helical" evidence="6">
    <location>
        <begin position="47"/>
        <end position="67"/>
    </location>
</feature>
<keyword evidence="5 6" id="KW-0472">Membrane</keyword>
<evidence type="ECO:0000256" key="2">
    <source>
        <dbReference type="ARBA" id="ARBA00007524"/>
    </source>
</evidence>
<reference evidence="11 15" key="1">
    <citation type="submission" date="2015-06" db="EMBL/GenBank/DDBJ databases">
        <title>The Genome Sequence of Enterococcus faecium 131EA1.</title>
        <authorList>
            <consortium name="The Broad Institute Genomics Platform"/>
            <consortium name="The Broad Institute Genome Sequencing Center for Infectious Disease"/>
            <person name="Earl A.M."/>
            <person name="Van Tyne D."/>
            <person name="Lebreton F."/>
            <person name="Saavedra J.T."/>
            <person name="Gilmore M.S."/>
            <person name="Manson Mcguire A."/>
            <person name="Clock S."/>
            <person name="Crupain M."/>
            <person name="Rangan U."/>
            <person name="Young S."/>
            <person name="Abouelleil A."/>
            <person name="Cao P."/>
            <person name="Chapman S.B."/>
            <person name="Griggs A."/>
            <person name="Priest M."/>
            <person name="Shea T."/>
            <person name="Wortman J."/>
            <person name="Nusbaum C."/>
            <person name="Birren B."/>
        </authorList>
    </citation>
    <scope>NUCLEOTIDE SEQUENCE [LARGE SCALE GENOMIC DNA]</scope>
    <source>
        <strain evidence="11 15">131EA1</strain>
    </source>
</reference>
<evidence type="ECO:0000313" key="12">
    <source>
        <dbReference type="Proteomes" id="UP000070452"/>
    </source>
</evidence>
<gene>
    <name evidence="9" type="ORF">A5804_001830</name>
    <name evidence="7" type="ORF">AWT83_14875</name>
    <name evidence="10" type="ORF">DKP91_09175</name>
    <name evidence="11" type="ORF">EB12_02294</name>
    <name evidence="8" type="ORF">KYX88_00635</name>
</gene>
<keyword evidence="3 6" id="KW-0812">Transmembrane</keyword>
<dbReference type="EMBL" id="LEQJ01000013">
    <property type="protein sequence ID" value="RBS29286.1"/>
    <property type="molecule type" value="Genomic_DNA"/>
</dbReference>
<accession>A0A132P3A2</accession>
<comment type="subcellular location">
    <subcellularLocation>
        <location evidence="1">Membrane</location>
        <topology evidence="1">Multi-pass membrane protein</topology>
    </subcellularLocation>
</comment>
<dbReference type="PANTHER" id="PTHR10057">
    <property type="entry name" value="PERIPHERAL-TYPE BENZODIAZEPINE RECEPTOR"/>
    <property type="match status" value="1"/>
</dbReference>
<dbReference type="EMBL" id="LRHK01000005">
    <property type="protein sequence ID" value="KWX16777.1"/>
    <property type="molecule type" value="Genomic_DNA"/>
</dbReference>
<dbReference type="GO" id="GO:0033013">
    <property type="term" value="P:tetrapyrrole metabolic process"/>
    <property type="evidence" value="ECO:0007669"/>
    <property type="project" value="UniProtKB-ARBA"/>
</dbReference>
<reference evidence="9 13" key="3">
    <citation type="submission" date="2017-05" db="EMBL/GenBank/DDBJ databases">
        <title>The Genome Sequence of Enterococcus faecium 6F2_DIV0138.</title>
        <authorList>
            <consortium name="The Broad Institute Genomics Platform"/>
            <consortium name="The Broad Institute Genomic Center for Infectious Diseases"/>
            <person name="Earl A."/>
            <person name="Manson A."/>
            <person name="Schwartman J."/>
            <person name="Gilmore M."/>
            <person name="Abouelleil A."/>
            <person name="Cao P."/>
            <person name="Chapman S."/>
            <person name="Cusick C."/>
            <person name="Shea T."/>
            <person name="Young S."/>
            <person name="Neafsey D."/>
            <person name="Nusbaum C."/>
            <person name="Birren B."/>
        </authorList>
    </citation>
    <scope>NUCLEOTIDE SEQUENCE [LARGE SCALE GENOMIC DNA]</scope>
    <source>
        <strain evidence="9 13">6F2_DIV0138</strain>
    </source>
</reference>
<dbReference type="Pfam" id="PF03073">
    <property type="entry name" value="TspO_MBR"/>
    <property type="match status" value="1"/>
</dbReference>
<keyword evidence="4 6" id="KW-1133">Transmembrane helix</keyword>
<evidence type="ECO:0000313" key="8">
    <source>
        <dbReference type="EMBL" id="MBX4221367.1"/>
    </source>
</evidence>
<dbReference type="PANTHER" id="PTHR10057:SF0">
    <property type="entry name" value="TRANSLOCATOR PROTEIN"/>
    <property type="match status" value="1"/>
</dbReference>
<feature type="transmembrane region" description="Helical" evidence="6">
    <location>
        <begin position="138"/>
        <end position="155"/>
    </location>
</feature>
<dbReference type="PIRSF" id="PIRSF005859">
    <property type="entry name" value="PBR"/>
    <property type="match status" value="1"/>
</dbReference>
<dbReference type="Proteomes" id="UP000070452">
    <property type="component" value="Unassembled WGS sequence"/>
</dbReference>
<evidence type="ECO:0000256" key="6">
    <source>
        <dbReference type="SAM" id="Phobius"/>
    </source>
</evidence>
<dbReference type="FunFam" id="1.20.1260.100:FF:000001">
    <property type="entry name" value="translocator protein 2"/>
    <property type="match status" value="1"/>
</dbReference>
<proteinExistence type="inferred from homology"/>
<evidence type="ECO:0000313" key="14">
    <source>
        <dbReference type="Proteomes" id="UP000249070"/>
    </source>
</evidence>